<comment type="caution">
    <text evidence="1">The sequence shown here is derived from an EMBL/GenBank/DDBJ whole genome shotgun (WGS) entry which is preliminary data.</text>
</comment>
<organism evidence="1 2">
    <name type="scientific">Sphingobacterium suaedae</name>
    <dbReference type="NCBI Taxonomy" id="1686402"/>
    <lineage>
        <taxon>Bacteria</taxon>
        <taxon>Pseudomonadati</taxon>
        <taxon>Bacteroidota</taxon>
        <taxon>Sphingobacteriia</taxon>
        <taxon>Sphingobacteriales</taxon>
        <taxon>Sphingobacteriaceae</taxon>
        <taxon>Sphingobacterium</taxon>
    </lineage>
</organism>
<dbReference type="EMBL" id="JBHULR010000007">
    <property type="protein sequence ID" value="MFD2548947.1"/>
    <property type="molecule type" value="Genomic_DNA"/>
</dbReference>
<evidence type="ECO:0000313" key="1">
    <source>
        <dbReference type="EMBL" id="MFD2548947.1"/>
    </source>
</evidence>
<name>A0ABW5KJB4_9SPHI</name>
<evidence type="ECO:0000313" key="2">
    <source>
        <dbReference type="Proteomes" id="UP001597545"/>
    </source>
</evidence>
<keyword evidence="2" id="KW-1185">Reference proteome</keyword>
<protein>
    <recommendedName>
        <fullName evidence="3">UTRA domain-containing protein</fullName>
    </recommendedName>
</protein>
<dbReference type="RefSeq" id="WP_380905223.1">
    <property type="nucleotide sequence ID" value="NZ_JBHUEG010000006.1"/>
</dbReference>
<dbReference type="Proteomes" id="UP001597545">
    <property type="component" value="Unassembled WGS sequence"/>
</dbReference>
<gene>
    <name evidence="1" type="ORF">ACFSR5_14955</name>
</gene>
<accession>A0ABW5KJB4</accession>
<sequence length="100" mass="11427">MDYADREITEMAFGIYRESMFLRVDLGYVIDITKVTGAGCVLSDVSHLRRPKMVQPGERTQQHIRDKRAYFVESYYLETSTPICGFVKHEISSSLNTAEG</sequence>
<reference evidence="2" key="1">
    <citation type="journal article" date="2019" name="Int. J. Syst. Evol. Microbiol.">
        <title>The Global Catalogue of Microorganisms (GCM) 10K type strain sequencing project: providing services to taxonomists for standard genome sequencing and annotation.</title>
        <authorList>
            <consortium name="The Broad Institute Genomics Platform"/>
            <consortium name="The Broad Institute Genome Sequencing Center for Infectious Disease"/>
            <person name="Wu L."/>
            <person name="Ma J."/>
        </authorList>
    </citation>
    <scope>NUCLEOTIDE SEQUENCE [LARGE SCALE GENOMIC DNA]</scope>
    <source>
        <strain evidence="2">KCTC 42662</strain>
    </source>
</reference>
<proteinExistence type="predicted"/>
<evidence type="ECO:0008006" key="3">
    <source>
        <dbReference type="Google" id="ProtNLM"/>
    </source>
</evidence>